<gene>
    <name evidence="2" type="ORF">BECKUNK1418G_GA0071005_101424</name>
    <name evidence="3" type="ORF">BECKUNK1418H_GA0071006_101521</name>
</gene>
<evidence type="ECO:0000313" key="2">
    <source>
        <dbReference type="EMBL" id="VFK60912.1"/>
    </source>
</evidence>
<protein>
    <submittedName>
        <fullName evidence="2">Uncharacterized protein</fullName>
    </submittedName>
</protein>
<accession>A0A451A4I6</accession>
<dbReference type="EMBL" id="CAADGD010000015">
    <property type="protein sequence ID" value="VFK69522.1"/>
    <property type="molecule type" value="Genomic_DNA"/>
</dbReference>
<evidence type="ECO:0000313" key="3">
    <source>
        <dbReference type="EMBL" id="VFK69522.1"/>
    </source>
</evidence>
<dbReference type="AlphaFoldDB" id="A0A451A4I6"/>
<evidence type="ECO:0000256" key="1">
    <source>
        <dbReference type="SAM" id="MobiDB-lite"/>
    </source>
</evidence>
<name>A0A451A4I6_9GAMM</name>
<feature type="region of interest" description="Disordered" evidence="1">
    <location>
        <begin position="61"/>
        <end position="90"/>
    </location>
</feature>
<proteinExistence type="predicted"/>
<organism evidence="2">
    <name type="scientific">Candidatus Kentrum sp. UNK</name>
    <dbReference type="NCBI Taxonomy" id="2126344"/>
    <lineage>
        <taxon>Bacteria</taxon>
        <taxon>Pseudomonadati</taxon>
        <taxon>Pseudomonadota</taxon>
        <taxon>Gammaproteobacteria</taxon>
        <taxon>Candidatus Kentrum</taxon>
    </lineage>
</organism>
<dbReference type="EMBL" id="CAADFZ010000014">
    <property type="protein sequence ID" value="VFK60912.1"/>
    <property type="molecule type" value="Genomic_DNA"/>
</dbReference>
<reference evidence="2" key="1">
    <citation type="submission" date="2019-02" db="EMBL/GenBank/DDBJ databases">
        <authorList>
            <person name="Gruber-Vodicka R. H."/>
            <person name="Seah K. B. B."/>
        </authorList>
    </citation>
    <scope>NUCLEOTIDE SEQUENCE</scope>
    <source>
        <strain evidence="3">BECK_BY19</strain>
        <strain evidence="2">BECK_BY8</strain>
    </source>
</reference>
<sequence>MRCAYPPYASYSSVIPLISGNPVTNISLIFFDRFVEDFPDNGLNRKVFQFLPALRSGPIRPHPIFPATPDGNDHAPGHETQQTPRAGITP</sequence>